<name>A0A397SL40_9GLOM</name>
<gene>
    <name evidence="1" type="ORF">C1645_830527</name>
</gene>
<dbReference type="EMBL" id="QKYT01000415">
    <property type="protein sequence ID" value="RIA85599.1"/>
    <property type="molecule type" value="Genomic_DNA"/>
</dbReference>
<protein>
    <submittedName>
        <fullName evidence="1">Uncharacterized protein</fullName>
    </submittedName>
</protein>
<organism evidence="1 2">
    <name type="scientific">Glomus cerebriforme</name>
    <dbReference type="NCBI Taxonomy" id="658196"/>
    <lineage>
        <taxon>Eukaryota</taxon>
        <taxon>Fungi</taxon>
        <taxon>Fungi incertae sedis</taxon>
        <taxon>Mucoromycota</taxon>
        <taxon>Glomeromycotina</taxon>
        <taxon>Glomeromycetes</taxon>
        <taxon>Glomerales</taxon>
        <taxon>Glomeraceae</taxon>
        <taxon>Glomus</taxon>
    </lineage>
</organism>
<dbReference type="PANTHER" id="PTHR21310:SF15">
    <property type="entry name" value="AMINOGLYCOSIDE PHOSPHOTRANSFERASE DOMAIN-CONTAINING PROTEIN"/>
    <property type="match status" value="1"/>
</dbReference>
<dbReference type="OrthoDB" id="2906425at2759"/>
<dbReference type="AlphaFoldDB" id="A0A397SL40"/>
<dbReference type="STRING" id="658196.A0A397SL40"/>
<accession>A0A397SL40</accession>
<evidence type="ECO:0000313" key="2">
    <source>
        <dbReference type="Proteomes" id="UP000265703"/>
    </source>
</evidence>
<dbReference type="InterPro" id="IPR051678">
    <property type="entry name" value="AGP_Transferase"/>
</dbReference>
<evidence type="ECO:0000313" key="1">
    <source>
        <dbReference type="EMBL" id="RIA85599.1"/>
    </source>
</evidence>
<dbReference type="PANTHER" id="PTHR21310">
    <property type="entry name" value="AMINOGLYCOSIDE PHOSPHOTRANSFERASE-RELATED-RELATED"/>
    <property type="match status" value="1"/>
</dbReference>
<comment type="caution">
    <text evidence="1">The sequence shown here is derived from an EMBL/GenBank/DDBJ whole genome shotgun (WGS) entry which is preliminary data.</text>
</comment>
<dbReference type="Proteomes" id="UP000265703">
    <property type="component" value="Unassembled WGS sequence"/>
</dbReference>
<sequence>MERLPGQHLCRVWDDLSHENKKIVLKQIANILFELWTNCKFKEIGCLYMDGDLSESIQGKASYLKSLMSSMDFRIGPVVSPLFYTEGRSSFTGPFKSSREWFNALIQKEKNFFEKHGVQKLIMEENVNLVDAEKKVAKLVNDFDAQNILVENSTTDNDIKIVSIIGWELSYTGTLWDLCDYPNWIMEVDYGPFEFVGRYWT</sequence>
<reference evidence="1 2" key="1">
    <citation type="submission" date="2018-06" db="EMBL/GenBank/DDBJ databases">
        <title>Comparative genomics reveals the genomic features of Rhizophagus irregularis, R. cerebriforme, R. diaphanum and Gigaspora rosea, and their symbiotic lifestyle signature.</title>
        <authorList>
            <person name="Morin E."/>
            <person name="San Clemente H."/>
            <person name="Chen E.C.H."/>
            <person name="De La Providencia I."/>
            <person name="Hainaut M."/>
            <person name="Kuo A."/>
            <person name="Kohler A."/>
            <person name="Murat C."/>
            <person name="Tang N."/>
            <person name="Roy S."/>
            <person name="Loubradou J."/>
            <person name="Henrissat B."/>
            <person name="Grigoriev I.V."/>
            <person name="Corradi N."/>
            <person name="Roux C."/>
            <person name="Martin F.M."/>
        </authorList>
    </citation>
    <scope>NUCLEOTIDE SEQUENCE [LARGE SCALE GENOMIC DNA]</scope>
    <source>
        <strain evidence="1 2">DAOM 227022</strain>
    </source>
</reference>
<proteinExistence type="predicted"/>
<keyword evidence="2" id="KW-1185">Reference proteome</keyword>